<name>A0A0D0IWD2_9BACT</name>
<comment type="caution">
    <text evidence="1">The sequence shown here is derived from an EMBL/GenBank/DDBJ whole genome shotgun (WGS) entry which is preliminary data.</text>
</comment>
<dbReference type="Proteomes" id="UP000032046">
    <property type="component" value="Unassembled WGS sequence"/>
</dbReference>
<protein>
    <submittedName>
        <fullName evidence="1">Uncharacterized protein</fullName>
    </submittedName>
</protein>
<evidence type="ECO:0000313" key="1">
    <source>
        <dbReference type="EMBL" id="KIP62756.1"/>
    </source>
</evidence>
<dbReference type="EMBL" id="JXQK01000051">
    <property type="protein sequence ID" value="KIP62756.1"/>
    <property type="molecule type" value="Genomic_DNA"/>
</dbReference>
<proteinExistence type="predicted"/>
<organism evidence="1 2">
    <name type="scientific">Prevotella pectinovora</name>
    <dbReference type="NCBI Taxonomy" id="1602169"/>
    <lineage>
        <taxon>Bacteria</taxon>
        <taxon>Pseudomonadati</taxon>
        <taxon>Bacteroidota</taxon>
        <taxon>Bacteroidia</taxon>
        <taxon>Bacteroidales</taxon>
        <taxon>Prevotellaceae</taxon>
        <taxon>Prevotella</taxon>
    </lineage>
</organism>
<sequence length="367" mass="42043">MSFTNKIKKKGPVDIVKPADEVFDNVYPTRISNISYESVIESQKAVKEFEDKDRDILIKNLKSAYEEVFIKIIEGCMLSDYIDTIYNNLPEKIKEDFDESKCISQLLNSVNIYLVSSKMGGDKTSDEREIPSDTVESIVLSKKELHDNIANKKFEEANKRGKLNNAVRLGCYIRDTKRYFASEGFIQAKASSIHSFEDVSEHCSIFLWVDNIYDISKKNDNPSFEALFTFVLLHELMHLMMDVFDETKFGINGAGNLKDLGQLYGYFREESLANALALYLCDATRNDALVYSILDYFVEGQTTPYQTGLLYIEKDLLKKAVTNWMKCKKGKYLTKQLAKEWLLEVTTESPRQSELTRIEDAIATLVP</sequence>
<reference evidence="1 2" key="1">
    <citation type="submission" date="2015-01" db="EMBL/GenBank/DDBJ databases">
        <title>Comparative genomics of non-oral Prevotella species.</title>
        <authorList>
            <person name="Accetto T."/>
            <person name="Nograsek B."/>
            <person name="Avgustin G."/>
        </authorList>
    </citation>
    <scope>NUCLEOTIDE SEQUENCE [LARGE SCALE GENOMIC DNA]</scope>
    <source>
        <strain evidence="1 2">P5-119</strain>
    </source>
</reference>
<dbReference type="RefSeq" id="WP_042518898.1">
    <property type="nucleotide sequence ID" value="NZ_JXQK01000051.1"/>
</dbReference>
<dbReference type="STRING" id="1602171.ST44_05910"/>
<gene>
    <name evidence="1" type="ORF">ST44_05910</name>
</gene>
<accession>A0A0D0IWD2</accession>
<dbReference type="AlphaFoldDB" id="A0A0D0IWD2"/>
<keyword evidence="2" id="KW-1185">Reference proteome</keyword>
<evidence type="ECO:0000313" key="2">
    <source>
        <dbReference type="Proteomes" id="UP000032046"/>
    </source>
</evidence>